<protein>
    <recommendedName>
        <fullName evidence="5">Activin types I and II receptor domain-containing protein</fullName>
    </recommendedName>
</protein>
<keyword evidence="4" id="KW-1185">Reference proteome</keyword>
<accession>A0AAN4ZAJ0</accession>
<feature type="compositionally biased region" description="Basic and acidic residues" evidence="1">
    <location>
        <begin position="107"/>
        <end position="119"/>
    </location>
</feature>
<proteinExistence type="predicted"/>
<dbReference type="EMBL" id="BTRK01000002">
    <property type="protein sequence ID" value="GMR35501.1"/>
    <property type="molecule type" value="Genomic_DNA"/>
</dbReference>
<dbReference type="Proteomes" id="UP001328107">
    <property type="component" value="Unassembled WGS sequence"/>
</dbReference>
<comment type="caution">
    <text evidence="3">The sequence shown here is derived from an EMBL/GenBank/DDBJ whole genome shotgun (WGS) entry which is preliminary data.</text>
</comment>
<dbReference type="PANTHER" id="PTHR34721">
    <property type="entry name" value="PROTEIN CBG09734"/>
    <property type="match status" value="1"/>
</dbReference>
<keyword evidence="2" id="KW-0732">Signal</keyword>
<sequence>MRRLAFLLCAFSVIPFSTAVKCYSRNKMRTCPSNYDTDYCVWIELVGVRETFQMCDNDTTRCSKEECVHSDKDVPHPNGSGEIIKREIITCCCKGDFCNGSRPSMHTRNEKDKQKRAEK</sequence>
<organism evidence="3 4">
    <name type="scientific">Pristionchus mayeri</name>
    <dbReference type="NCBI Taxonomy" id="1317129"/>
    <lineage>
        <taxon>Eukaryota</taxon>
        <taxon>Metazoa</taxon>
        <taxon>Ecdysozoa</taxon>
        <taxon>Nematoda</taxon>
        <taxon>Chromadorea</taxon>
        <taxon>Rhabditida</taxon>
        <taxon>Rhabditina</taxon>
        <taxon>Diplogasteromorpha</taxon>
        <taxon>Diplogasteroidea</taxon>
        <taxon>Neodiplogasteridae</taxon>
        <taxon>Pristionchus</taxon>
    </lineage>
</organism>
<feature type="region of interest" description="Disordered" evidence="1">
    <location>
        <begin position="98"/>
        <end position="119"/>
    </location>
</feature>
<gene>
    <name evidence="3" type="ORF">PMAYCL1PPCAC_05696</name>
</gene>
<feature type="signal peptide" evidence="2">
    <location>
        <begin position="1"/>
        <end position="19"/>
    </location>
</feature>
<feature type="chain" id="PRO_5042974751" description="Activin types I and II receptor domain-containing protein" evidence="2">
    <location>
        <begin position="20"/>
        <end position="119"/>
    </location>
</feature>
<evidence type="ECO:0000256" key="1">
    <source>
        <dbReference type="SAM" id="MobiDB-lite"/>
    </source>
</evidence>
<reference evidence="4" key="1">
    <citation type="submission" date="2022-10" db="EMBL/GenBank/DDBJ databases">
        <title>Genome assembly of Pristionchus species.</title>
        <authorList>
            <person name="Yoshida K."/>
            <person name="Sommer R.J."/>
        </authorList>
    </citation>
    <scope>NUCLEOTIDE SEQUENCE [LARGE SCALE GENOMIC DNA]</scope>
    <source>
        <strain evidence="4">RS5460</strain>
    </source>
</reference>
<dbReference type="AlphaFoldDB" id="A0AAN4ZAJ0"/>
<evidence type="ECO:0000256" key="2">
    <source>
        <dbReference type="SAM" id="SignalP"/>
    </source>
</evidence>
<evidence type="ECO:0000313" key="3">
    <source>
        <dbReference type="EMBL" id="GMR35501.1"/>
    </source>
</evidence>
<evidence type="ECO:0008006" key="5">
    <source>
        <dbReference type="Google" id="ProtNLM"/>
    </source>
</evidence>
<evidence type="ECO:0000313" key="4">
    <source>
        <dbReference type="Proteomes" id="UP001328107"/>
    </source>
</evidence>
<dbReference type="PANTHER" id="PTHR34721:SF3">
    <property type="entry name" value="ACTIVIN_RECP DOMAIN-CONTAINING PROTEIN-RELATED"/>
    <property type="match status" value="1"/>
</dbReference>
<name>A0AAN4ZAJ0_9BILA</name>